<comment type="similarity">
    <text evidence="1">Belongs to the DinB family.</text>
</comment>
<evidence type="ECO:0000313" key="5">
    <source>
        <dbReference type="Proteomes" id="UP000434639"/>
    </source>
</evidence>
<gene>
    <name evidence="4" type="ORF">GKZ89_17940</name>
</gene>
<dbReference type="Pfam" id="PF05163">
    <property type="entry name" value="DinB"/>
    <property type="match status" value="1"/>
</dbReference>
<feature type="binding site" evidence="3">
    <location>
        <position position="134"/>
    </location>
    <ligand>
        <name>a divalent metal cation</name>
        <dbReference type="ChEBI" id="CHEBI:60240"/>
    </ligand>
</feature>
<evidence type="ECO:0000256" key="3">
    <source>
        <dbReference type="PIRSR" id="PIRSR607837-1"/>
    </source>
</evidence>
<feature type="binding site" evidence="3">
    <location>
        <position position="48"/>
    </location>
    <ligand>
        <name>a divalent metal cation</name>
        <dbReference type="ChEBI" id="CHEBI:60240"/>
    </ligand>
</feature>
<dbReference type="GO" id="GO:0046872">
    <property type="term" value="F:metal ion binding"/>
    <property type="evidence" value="ECO:0007669"/>
    <property type="project" value="UniProtKB-KW"/>
</dbReference>
<evidence type="ECO:0000313" key="4">
    <source>
        <dbReference type="EMBL" id="MTH55280.1"/>
    </source>
</evidence>
<name>A0A7X2S875_9BACI</name>
<protein>
    <submittedName>
        <fullName evidence="4">DUF664 domain-containing protein</fullName>
    </submittedName>
</protein>
<feature type="binding site" evidence="3">
    <location>
        <position position="130"/>
    </location>
    <ligand>
        <name>a divalent metal cation</name>
        <dbReference type="ChEBI" id="CHEBI:60240"/>
    </ligand>
</feature>
<keyword evidence="5" id="KW-1185">Reference proteome</keyword>
<proteinExistence type="inferred from homology"/>
<dbReference type="InterPro" id="IPR034660">
    <property type="entry name" value="DinB/YfiT-like"/>
</dbReference>
<dbReference type="AlphaFoldDB" id="A0A7X2S875"/>
<comment type="caution">
    <text evidence="4">The sequence shown here is derived from an EMBL/GenBank/DDBJ whole genome shotgun (WGS) entry which is preliminary data.</text>
</comment>
<organism evidence="4 5">
    <name type="scientific">Metabacillus mangrovi</name>
    <dbReference type="NCBI Taxonomy" id="1491830"/>
    <lineage>
        <taxon>Bacteria</taxon>
        <taxon>Bacillati</taxon>
        <taxon>Bacillota</taxon>
        <taxon>Bacilli</taxon>
        <taxon>Bacillales</taxon>
        <taxon>Bacillaceae</taxon>
        <taxon>Metabacillus</taxon>
    </lineage>
</organism>
<sequence>MDVFEKQYDWIRQTREVLFTYCESLAPSDYVKELESFGGDSIRNLHAHVADCYRTWLAIMTLGKPIPHVQPERVQDVQDMRKVFEETDDVVQNFLNEFKGKWDQAIHVDFSDENSAKTNPLWLVTHTMTHEFHHKGQIVKIGRQLGYVPPDTDLLDPRSETM</sequence>
<dbReference type="SUPFAM" id="SSF109854">
    <property type="entry name" value="DinB/YfiT-like putative metalloenzymes"/>
    <property type="match status" value="1"/>
</dbReference>
<dbReference type="EMBL" id="WMIB01000026">
    <property type="protein sequence ID" value="MTH55280.1"/>
    <property type="molecule type" value="Genomic_DNA"/>
</dbReference>
<dbReference type="Proteomes" id="UP000434639">
    <property type="component" value="Unassembled WGS sequence"/>
</dbReference>
<dbReference type="PANTHER" id="PTHR37302:SF3">
    <property type="entry name" value="DAMAGE-INDUCIBLE PROTEIN DINB"/>
    <property type="match status" value="1"/>
</dbReference>
<dbReference type="RefSeq" id="WP_162357071.1">
    <property type="nucleotide sequence ID" value="NZ_WMIB01000026.1"/>
</dbReference>
<keyword evidence="2 3" id="KW-0479">Metal-binding</keyword>
<reference evidence="4 5" key="1">
    <citation type="journal article" date="2017" name="Int. J. Syst. Evol. Microbiol.">
        <title>Bacillus mangrovi sp. nov., isolated from a sediment sample from a mangrove forest.</title>
        <authorList>
            <person name="Gupta V."/>
            <person name="Singh P.K."/>
            <person name="Korpole S."/>
            <person name="Tanuku N.R.S."/>
            <person name="Pinnaka A.K."/>
        </authorList>
    </citation>
    <scope>NUCLEOTIDE SEQUENCE [LARGE SCALE GENOMIC DNA]</scope>
    <source>
        <strain evidence="4 5">KCTC 33872</strain>
    </source>
</reference>
<evidence type="ECO:0000256" key="2">
    <source>
        <dbReference type="ARBA" id="ARBA00022723"/>
    </source>
</evidence>
<evidence type="ECO:0000256" key="1">
    <source>
        <dbReference type="ARBA" id="ARBA00008635"/>
    </source>
</evidence>
<accession>A0A7X2S875</accession>
<dbReference type="Gene3D" id="1.20.120.450">
    <property type="entry name" value="dinb family like domain"/>
    <property type="match status" value="1"/>
</dbReference>
<dbReference type="InterPro" id="IPR007837">
    <property type="entry name" value="DinB"/>
</dbReference>
<dbReference type="PANTHER" id="PTHR37302">
    <property type="entry name" value="SLR1116 PROTEIN"/>
    <property type="match status" value="1"/>
</dbReference>